<feature type="region of interest" description="Disordered" evidence="8">
    <location>
        <begin position="131"/>
        <end position="162"/>
    </location>
</feature>
<dbReference type="GO" id="GO:0005634">
    <property type="term" value="C:nucleus"/>
    <property type="evidence" value="ECO:0007669"/>
    <property type="project" value="TreeGrafter"/>
</dbReference>
<dbReference type="OrthoDB" id="40579at2759"/>
<keyword evidence="5" id="KW-0805">Transcription regulation</keyword>
<evidence type="ECO:0000256" key="2">
    <source>
        <dbReference type="ARBA" id="ARBA00022737"/>
    </source>
</evidence>
<evidence type="ECO:0000256" key="7">
    <source>
        <dbReference type="PROSITE-ProRule" id="PRU00042"/>
    </source>
</evidence>
<dbReference type="PANTHER" id="PTHR45988">
    <property type="entry name" value="C2H2 TYPE ZINC FINGER TRANSCRIPTION FACTOR FAMILY-RELATED"/>
    <property type="match status" value="1"/>
</dbReference>
<dbReference type="AlphaFoldDB" id="A0A484KQZ5"/>
<evidence type="ECO:0000256" key="8">
    <source>
        <dbReference type="SAM" id="MobiDB-lite"/>
    </source>
</evidence>
<organism evidence="10 11">
    <name type="scientific">Cuscuta campestris</name>
    <dbReference type="NCBI Taxonomy" id="132261"/>
    <lineage>
        <taxon>Eukaryota</taxon>
        <taxon>Viridiplantae</taxon>
        <taxon>Streptophyta</taxon>
        <taxon>Embryophyta</taxon>
        <taxon>Tracheophyta</taxon>
        <taxon>Spermatophyta</taxon>
        <taxon>Magnoliopsida</taxon>
        <taxon>eudicotyledons</taxon>
        <taxon>Gunneridae</taxon>
        <taxon>Pentapetalae</taxon>
        <taxon>asterids</taxon>
        <taxon>lamiids</taxon>
        <taxon>Solanales</taxon>
        <taxon>Convolvulaceae</taxon>
        <taxon>Cuscuteae</taxon>
        <taxon>Cuscuta</taxon>
        <taxon>Cuscuta subgen. Grammica</taxon>
        <taxon>Cuscuta sect. Cleistogrammica</taxon>
    </lineage>
</organism>
<dbReference type="Gene3D" id="3.30.160.60">
    <property type="entry name" value="Classic Zinc Finger"/>
    <property type="match status" value="1"/>
</dbReference>
<dbReference type="PANTHER" id="PTHR45988:SF90">
    <property type="entry name" value="ZINC FINGER PROTEIN ZAT10-LIKE"/>
    <property type="match status" value="1"/>
</dbReference>
<evidence type="ECO:0000256" key="6">
    <source>
        <dbReference type="ARBA" id="ARBA00023163"/>
    </source>
</evidence>
<protein>
    <recommendedName>
        <fullName evidence="9">C2H2-type domain-containing protein</fullName>
    </recommendedName>
</protein>
<keyword evidence="1" id="KW-0479">Metal-binding</keyword>
<feature type="region of interest" description="Disordered" evidence="8">
    <location>
        <begin position="248"/>
        <end position="281"/>
    </location>
</feature>
<dbReference type="InterPro" id="IPR036236">
    <property type="entry name" value="Znf_C2H2_sf"/>
</dbReference>
<feature type="domain" description="C2H2-type" evidence="9">
    <location>
        <begin position="116"/>
        <end position="143"/>
    </location>
</feature>
<evidence type="ECO:0000313" key="11">
    <source>
        <dbReference type="Proteomes" id="UP000595140"/>
    </source>
</evidence>
<keyword evidence="3 7" id="KW-0863">Zinc-finger</keyword>
<feature type="compositionally biased region" description="Gly residues" evidence="8">
    <location>
        <begin position="196"/>
        <end position="207"/>
    </location>
</feature>
<keyword evidence="4" id="KW-0862">Zinc</keyword>
<dbReference type="PROSITE" id="PS00028">
    <property type="entry name" value="ZINC_FINGER_C2H2_1"/>
    <property type="match status" value="2"/>
</dbReference>
<accession>A0A484KQZ5</accession>
<feature type="compositionally biased region" description="Basic and acidic residues" evidence="8">
    <location>
        <begin position="80"/>
        <end position="94"/>
    </location>
</feature>
<dbReference type="InterPro" id="IPR013087">
    <property type="entry name" value="Znf_C2H2_type"/>
</dbReference>
<dbReference type="EMBL" id="OOIL02000691">
    <property type="protein sequence ID" value="VFQ68391.1"/>
    <property type="molecule type" value="Genomic_DNA"/>
</dbReference>
<dbReference type="Proteomes" id="UP000595140">
    <property type="component" value="Unassembled WGS sequence"/>
</dbReference>
<feature type="region of interest" description="Disordered" evidence="8">
    <location>
        <begin position="61"/>
        <end position="115"/>
    </location>
</feature>
<evidence type="ECO:0000256" key="3">
    <source>
        <dbReference type="ARBA" id="ARBA00022771"/>
    </source>
</evidence>
<reference evidence="10 11" key="1">
    <citation type="submission" date="2018-04" db="EMBL/GenBank/DDBJ databases">
        <authorList>
            <person name="Vogel A."/>
        </authorList>
    </citation>
    <scope>NUCLEOTIDE SEQUENCE [LARGE SCALE GENOMIC DNA]</scope>
</reference>
<dbReference type="GO" id="GO:0003700">
    <property type="term" value="F:DNA-binding transcription factor activity"/>
    <property type="evidence" value="ECO:0007669"/>
    <property type="project" value="InterPro"/>
</dbReference>
<evidence type="ECO:0000256" key="4">
    <source>
        <dbReference type="ARBA" id="ARBA00022833"/>
    </source>
</evidence>
<evidence type="ECO:0000256" key="5">
    <source>
        <dbReference type="ARBA" id="ARBA00023015"/>
    </source>
</evidence>
<dbReference type="SMART" id="SM00355">
    <property type="entry name" value="ZnF_C2H2"/>
    <property type="match status" value="2"/>
</dbReference>
<feature type="compositionally biased region" description="Low complexity" evidence="8">
    <location>
        <begin position="150"/>
        <end position="162"/>
    </location>
</feature>
<evidence type="ECO:0000256" key="1">
    <source>
        <dbReference type="ARBA" id="ARBA00022723"/>
    </source>
</evidence>
<keyword evidence="2" id="KW-0677">Repeat</keyword>
<dbReference type="PROSITE" id="PS50157">
    <property type="entry name" value="ZINC_FINGER_C2H2_2"/>
    <property type="match status" value="1"/>
</dbReference>
<sequence>MAMEALKSAAVVPPPPPSLPCADAQGLIKRKRSKRPRCESTLPYSEEEKYLALCLIMLAKGEEEPSRRREIPSPPAEGLDCNKDEEMEAEKKEVVLISPPPPPPPQQQERQEEQSYKCSVCNKAFHSYQALGGHKASHRKHAPAAASEDNNPSTSNSAAAAALNPSGKAHECKICGVSYPTGQALGGHKRRHYEGNLGGGNRDGGAPSGSALTNSQGGASGHAPLDFDLNQLPAAATELQLGLTVDCPMMNNQLPGEQEAESPMPSKKPRLSFPIDWESDQ</sequence>
<gene>
    <name evidence="10" type="ORF">CCAM_LOCUS10167</name>
</gene>
<dbReference type="Pfam" id="PF13912">
    <property type="entry name" value="zf-C2H2_6"/>
    <property type="match status" value="2"/>
</dbReference>
<evidence type="ECO:0000259" key="9">
    <source>
        <dbReference type="PROSITE" id="PS50157"/>
    </source>
</evidence>
<dbReference type="GO" id="GO:0008270">
    <property type="term" value="F:zinc ion binding"/>
    <property type="evidence" value="ECO:0007669"/>
    <property type="project" value="UniProtKB-KW"/>
</dbReference>
<name>A0A484KQZ5_9ASTE</name>
<dbReference type="GO" id="GO:0000976">
    <property type="term" value="F:transcription cis-regulatory region binding"/>
    <property type="evidence" value="ECO:0007669"/>
    <property type="project" value="TreeGrafter"/>
</dbReference>
<feature type="region of interest" description="Disordered" evidence="8">
    <location>
        <begin position="183"/>
        <end position="225"/>
    </location>
</feature>
<feature type="compositionally biased region" description="Basic and acidic residues" evidence="8">
    <location>
        <begin position="61"/>
        <end position="71"/>
    </location>
</feature>
<dbReference type="SUPFAM" id="SSF57667">
    <property type="entry name" value="beta-beta-alpha zinc fingers"/>
    <property type="match status" value="1"/>
</dbReference>
<proteinExistence type="predicted"/>
<keyword evidence="11" id="KW-1185">Reference proteome</keyword>
<dbReference type="InterPro" id="IPR044653">
    <property type="entry name" value="AZF1/2/3-like"/>
</dbReference>
<evidence type="ECO:0000313" key="10">
    <source>
        <dbReference type="EMBL" id="VFQ68391.1"/>
    </source>
</evidence>
<keyword evidence="6" id="KW-0804">Transcription</keyword>